<reference evidence="1 2" key="1">
    <citation type="journal article" date="2013" name="PLoS ONE">
        <title>Bacterial endosymbiosis in a chordate host: long-term co-evolution and conservation of secondary metabolism.</title>
        <authorList>
            <person name="Kwan J.C."/>
            <person name="Schmidt E.W."/>
        </authorList>
    </citation>
    <scope>NUCLEOTIDE SEQUENCE [LARGE SCALE GENOMIC DNA]</scope>
    <source>
        <strain evidence="2">L6</strain>
    </source>
</reference>
<organism evidence="1 2">
    <name type="scientific">Candidatus Xenolissoclinum pacificiensis L6</name>
    <dbReference type="NCBI Taxonomy" id="1401685"/>
    <lineage>
        <taxon>Bacteria</taxon>
        <taxon>Pseudomonadati</taxon>
        <taxon>Pseudomonadota</taxon>
        <taxon>Alphaproteobacteria</taxon>
        <taxon>Rickettsiales</taxon>
        <taxon>Anaplasmataceae</taxon>
        <taxon>Candidatus Xenolissoclinum</taxon>
    </lineage>
</organism>
<dbReference type="EMBL" id="AXCJ01000001">
    <property type="protein sequence ID" value="ETO91820.1"/>
    <property type="molecule type" value="Genomic_DNA"/>
</dbReference>
<gene>
    <name evidence="1" type="ORF">P857_998</name>
</gene>
<comment type="caution">
    <text evidence="1">The sequence shown here is derived from an EMBL/GenBank/DDBJ whole genome shotgun (WGS) entry which is preliminary data.</text>
</comment>
<accession>W2V149</accession>
<evidence type="ECO:0000313" key="2">
    <source>
        <dbReference type="Proteomes" id="UP000018951"/>
    </source>
</evidence>
<evidence type="ECO:0000313" key="1">
    <source>
        <dbReference type="EMBL" id="ETO91820.1"/>
    </source>
</evidence>
<proteinExistence type="predicted"/>
<dbReference type="AlphaFoldDB" id="W2V149"/>
<sequence>MKKIFFILCIVFSYLVYNGKLSKDDISNFTEKAQNVLSDKHDKINSGKEKIERWKDNR</sequence>
<keyword evidence="2" id="KW-1185">Reference proteome</keyword>
<name>W2V149_9RICK</name>
<protein>
    <submittedName>
        <fullName evidence="1">Uncharacterized protein</fullName>
    </submittedName>
</protein>
<dbReference type="Proteomes" id="UP000018951">
    <property type="component" value="Unassembled WGS sequence"/>
</dbReference>